<evidence type="ECO:0000313" key="5">
    <source>
        <dbReference type="EMBL" id="EFU74182.1"/>
    </source>
</evidence>
<dbReference type="PROSITE" id="PS50932">
    <property type="entry name" value="HTH_LACI_2"/>
    <property type="match status" value="1"/>
</dbReference>
<dbReference type="SUPFAM" id="SSF47413">
    <property type="entry name" value="lambda repressor-like DNA-binding domains"/>
    <property type="match status" value="1"/>
</dbReference>
<protein>
    <submittedName>
        <fullName evidence="5">Glucose-resistance amylase regulator</fullName>
    </submittedName>
</protein>
<dbReference type="Pfam" id="PF13377">
    <property type="entry name" value="Peripla_BP_3"/>
    <property type="match status" value="1"/>
</dbReference>
<dbReference type="Gene3D" id="3.40.50.2300">
    <property type="match status" value="2"/>
</dbReference>
<dbReference type="Pfam" id="PF00356">
    <property type="entry name" value="LacI"/>
    <property type="match status" value="1"/>
</dbReference>
<evidence type="ECO:0000256" key="3">
    <source>
        <dbReference type="ARBA" id="ARBA00023163"/>
    </source>
</evidence>
<evidence type="ECO:0000313" key="6">
    <source>
        <dbReference type="Proteomes" id="UP000010296"/>
    </source>
</evidence>
<dbReference type="AlphaFoldDB" id="E6LF09"/>
<feature type="domain" description="HTH lacI-type" evidence="4">
    <location>
        <begin position="6"/>
        <end position="60"/>
    </location>
</feature>
<dbReference type="Gene3D" id="1.10.260.40">
    <property type="entry name" value="lambda repressor-like DNA-binding domains"/>
    <property type="match status" value="1"/>
</dbReference>
<evidence type="ECO:0000259" key="4">
    <source>
        <dbReference type="PROSITE" id="PS50932"/>
    </source>
</evidence>
<proteinExistence type="predicted"/>
<keyword evidence="1" id="KW-0805">Transcription regulation</keyword>
<dbReference type="GO" id="GO:0003700">
    <property type="term" value="F:DNA-binding transcription factor activity"/>
    <property type="evidence" value="ECO:0007669"/>
    <property type="project" value="TreeGrafter"/>
</dbReference>
<dbReference type="HOGENOM" id="CLU_037628_6_2_9"/>
<dbReference type="InterPro" id="IPR028082">
    <property type="entry name" value="Peripla_BP_I"/>
</dbReference>
<dbReference type="InterPro" id="IPR046335">
    <property type="entry name" value="LacI/GalR-like_sensor"/>
</dbReference>
<dbReference type="PANTHER" id="PTHR30146:SF109">
    <property type="entry name" value="HTH-TYPE TRANSCRIPTIONAL REGULATOR GALS"/>
    <property type="match status" value="1"/>
</dbReference>
<dbReference type="eggNOG" id="COG1609">
    <property type="taxonomic scope" value="Bacteria"/>
</dbReference>
<dbReference type="SUPFAM" id="SSF53822">
    <property type="entry name" value="Periplasmic binding protein-like I"/>
    <property type="match status" value="1"/>
</dbReference>
<keyword evidence="2" id="KW-0238">DNA-binding</keyword>
<dbReference type="CDD" id="cd06267">
    <property type="entry name" value="PBP1_LacI_sugar_binding-like"/>
    <property type="match status" value="1"/>
</dbReference>
<dbReference type="CDD" id="cd01392">
    <property type="entry name" value="HTH_LacI"/>
    <property type="match status" value="1"/>
</dbReference>
<dbReference type="Proteomes" id="UP000010296">
    <property type="component" value="Unassembled WGS sequence"/>
</dbReference>
<dbReference type="EMBL" id="AEPV01000035">
    <property type="protein sequence ID" value="EFU74182.1"/>
    <property type="molecule type" value="Genomic_DNA"/>
</dbReference>
<keyword evidence="6" id="KW-1185">Reference proteome</keyword>
<dbReference type="PATRIC" id="fig|888064.11.peg.2199"/>
<dbReference type="STRING" id="888064.HMPREF9088_0923"/>
<gene>
    <name evidence="5" type="primary">ccpA</name>
    <name evidence="5" type="ORF">HMPREF9088_0923</name>
</gene>
<accession>E6LF09</accession>
<sequence>MMGQKITIRDVAREAQVSIATVSKALNGVDVVRPETKKRIVEAAQSLHYVPNLRGKQLKAQQTKMLGFYTHTIVGPFFSVLVQAISQEAERFGYGVSIIISADKNVLRNHMFGHTVDGLIGFEDMIDESDLIAIKREGLKAVFIDRLICDEGISSITFDSFQAGKQVTDYLVSLNHNKVAFFKGPQGVYDSEERFRGYVTSLKEHGIPLKSKYIVDGDFNEQTSYKRIIDLLEKLPKKEYPTAIIGGNDLSALGIIQGIVAKGYQVPADFSVVGFDNIDALRYFKPALTTIDNPIEEQGKQAVKVLLGLINEQRRGESYQLPTQFIERESTRILG</sequence>
<dbReference type="SMART" id="SM00354">
    <property type="entry name" value="HTH_LACI"/>
    <property type="match status" value="1"/>
</dbReference>
<dbReference type="PANTHER" id="PTHR30146">
    <property type="entry name" value="LACI-RELATED TRANSCRIPTIONAL REPRESSOR"/>
    <property type="match status" value="1"/>
</dbReference>
<name>E6LF09_ENTI1</name>
<dbReference type="GO" id="GO:0000976">
    <property type="term" value="F:transcription cis-regulatory region binding"/>
    <property type="evidence" value="ECO:0007669"/>
    <property type="project" value="TreeGrafter"/>
</dbReference>
<dbReference type="PROSITE" id="PS00356">
    <property type="entry name" value="HTH_LACI_1"/>
    <property type="match status" value="1"/>
</dbReference>
<reference evidence="5 6" key="1">
    <citation type="submission" date="2010-12" db="EMBL/GenBank/DDBJ databases">
        <authorList>
            <person name="Muzny D."/>
            <person name="Qin X."/>
            <person name="Deng J."/>
            <person name="Jiang H."/>
            <person name="Liu Y."/>
            <person name="Qu J."/>
            <person name="Song X.-Z."/>
            <person name="Zhang L."/>
            <person name="Thornton R."/>
            <person name="Coyle M."/>
            <person name="Francisco L."/>
            <person name="Jackson L."/>
            <person name="Javaid M."/>
            <person name="Korchina V."/>
            <person name="Kovar C."/>
            <person name="Mata R."/>
            <person name="Mathew T."/>
            <person name="Ngo R."/>
            <person name="Nguyen L."/>
            <person name="Nguyen N."/>
            <person name="Okwuonu G."/>
            <person name="Ongeri F."/>
            <person name="Pham C."/>
            <person name="Simmons D."/>
            <person name="Wilczek-Boney K."/>
            <person name="Hale W."/>
            <person name="Jakkamsetti A."/>
            <person name="Pham P."/>
            <person name="Ruth R."/>
            <person name="San Lucas F."/>
            <person name="Warren J."/>
            <person name="Zhang J."/>
            <person name="Zhao Z."/>
            <person name="Zhou C."/>
            <person name="Zhu D."/>
            <person name="Lee S."/>
            <person name="Bess C."/>
            <person name="Blankenburg K."/>
            <person name="Forbes L."/>
            <person name="Fu Q."/>
            <person name="Gubbala S."/>
            <person name="Hirani K."/>
            <person name="Jayaseelan J.C."/>
            <person name="Lara F."/>
            <person name="Munidasa M."/>
            <person name="Palculict T."/>
            <person name="Patil S."/>
            <person name="Pu L.-L."/>
            <person name="Saada N."/>
            <person name="Tang L."/>
            <person name="Weissenberger G."/>
            <person name="Zhu Y."/>
            <person name="Hemphill L."/>
            <person name="Shang Y."/>
            <person name="Youmans B."/>
            <person name="Ayvaz T."/>
            <person name="Ross M."/>
            <person name="Santibanez J."/>
            <person name="Aqrawi P."/>
            <person name="Gross S."/>
            <person name="Joshi V."/>
            <person name="Fowler G."/>
            <person name="Nazareth L."/>
            <person name="Reid J."/>
            <person name="Worley K."/>
            <person name="Petrosino J."/>
            <person name="Highlander S."/>
            <person name="Gibbs R."/>
        </authorList>
    </citation>
    <scope>NUCLEOTIDE SEQUENCE [LARGE SCALE GENOMIC DNA]</scope>
    <source>
        <strain evidence="6">DSM 15952 / CCUG 50447 / LMG 22039 / TP 1.5</strain>
    </source>
</reference>
<keyword evidence="3" id="KW-0804">Transcription</keyword>
<dbReference type="InterPro" id="IPR010982">
    <property type="entry name" value="Lambda_DNA-bd_dom_sf"/>
</dbReference>
<dbReference type="InterPro" id="IPR000843">
    <property type="entry name" value="HTH_LacI"/>
</dbReference>
<organism evidence="5 6">
    <name type="scientific">Enterococcus italicus (strain DSM 15952 / CCUG 50447 / LMG 22039 / TP 1.5)</name>
    <dbReference type="NCBI Taxonomy" id="888064"/>
    <lineage>
        <taxon>Bacteria</taxon>
        <taxon>Bacillati</taxon>
        <taxon>Bacillota</taxon>
        <taxon>Bacilli</taxon>
        <taxon>Lactobacillales</taxon>
        <taxon>Enterococcaceae</taxon>
        <taxon>Enterococcus</taxon>
    </lineage>
</organism>
<evidence type="ECO:0000256" key="1">
    <source>
        <dbReference type="ARBA" id="ARBA00023015"/>
    </source>
</evidence>
<comment type="caution">
    <text evidence="5">The sequence shown here is derived from an EMBL/GenBank/DDBJ whole genome shotgun (WGS) entry which is preliminary data.</text>
</comment>
<evidence type="ECO:0000256" key="2">
    <source>
        <dbReference type="ARBA" id="ARBA00023125"/>
    </source>
</evidence>